<sequence>MRICWLLITFKALLITRCVMRVRAPTHPQKNRITDIVFKHSSRKRSPRSQHACWKMSLDFALFSHCHLPTPSVSSGSSRLPSKTISRTPISTPPRRHQEPANPPSRAYPEPKPNLDESPSSCDYLLPLHACLGFSDNIFFNRCPPYNPNPTEEETHNRNIIHQHTDVIG</sequence>
<accession>A0A182S140</accession>
<dbReference type="EnsemblMetazoa" id="AFUN014203-RA">
    <property type="protein sequence ID" value="AFUN014203-PA"/>
    <property type="gene ID" value="AFUN014203"/>
</dbReference>
<protein>
    <recommendedName>
        <fullName evidence="4">Secreted protein</fullName>
    </recommendedName>
</protein>
<evidence type="ECO:0000256" key="2">
    <source>
        <dbReference type="SAM" id="SignalP"/>
    </source>
</evidence>
<dbReference type="VEuPathDB" id="VectorBase:AFUN014203"/>
<feature type="chain" id="PRO_5008135389" description="Secreted protein" evidence="2">
    <location>
        <begin position="25"/>
        <end position="169"/>
    </location>
</feature>
<organism evidence="3">
    <name type="scientific">Anopheles funestus</name>
    <name type="common">African malaria mosquito</name>
    <dbReference type="NCBI Taxonomy" id="62324"/>
    <lineage>
        <taxon>Eukaryota</taxon>
        <taxon>Metazoa</taxon>
        <taxon>Ecdysozoa</taxon>
        <taxon>Arthropoda</taxon>
        <taxon>Hexapoda</taxon>
        <taxon>Insecta</taxon>
        <taxon>Pterygota</taxon>
        <taxon>Neoptera</taxon>
        <taxon>Endopterygota</taxon>
        <taxon>Diptera</taxon>
        <taxon>Nematocera</taxon>
        <taxon>Culicoidea</taxon>
        <taxon>Culicidae</taxon>
        <taxon>Anophelinae</taxon>
        <taxon>Anopheles</taxon>
    </lineage>
</organism>
<evidence type="ECO:0000313" key="3">
    <source>
        <dbReference type="EnsemblMetazoa" id="AFUN014203-PA"/>
    </source>
</evidence>
<reference evidence="3" key="1">
    <citation type="submission" date="2020-05" db="UniProtKB">
        <authorList>
            <consortium name="EnsemblMetazoa"/>
        </authorList>
    </citation>
    <scope>IDENTIFICATION</scope>
    <source>
        <strain evidence="3">FUMOZ</strain>
    </source>
</reference>
<proteinExistence type="predicted"/>
<feature type="signal peptide" evidence="2">
    <location>
        <begin position="1"/>
        <end position="24"/>
    </location>
</feature>
<feature type="region of interest" description="Disordered" evidence="1">
    <location>
        <begin position="71"/>
        <end position="116"/>
    </location>
</feature>
<dbReference type="AlphaFoldDB" id="A0A182S140"/>
<evidence type="ECO:0000256" key="1">
    <source>
        <dbReference type="SAM" id="MobiDB-lite"/>
    </source>
</evidence>
<keyword evidence="2" id="KW-0732">Signal</keyword>
<feature type="compositionally biased region" description="Low complexity" evidence="1">
    <location>
        <begin position="71"/>
        <end position="82"/>
    </location>
</feature>
<name>A0A182S140_ANOFN</name>
<evidence type="ECO:0008006" key="4">
    <source>
        <dbReference type="Google" id="ProtNLM"/>
    </source>
</evidence>